<keyword evidence="2" id="KW-1185">Reference proteome</keyword>
<dbReference type="EMBL" id="BAABDE010000017">
    <property type="protein sequence ID" value="GAA3801082.1"/>
    <property type="molecule type" value="Genomic_DNA"/>
</dbReference>
<dbReference type="SUPFAM" id="SSF89095">
    <property type="entry name" value="GatB/YqeY motif"/>
    <property type="match status" value="1"/>
</dbReference>
<dbReference type="Gene3D" id="1.10.1510.10">
    <property type="entry name" value="Uncharacterised protein YqeY/AIM41 PF09424, N-terminal domain"/>
    <property type="match status" value="1"/>
</dbReference>
<organism evidence="1 2">
    <name type="scientific">Streptomyces coacervatus</name>
    <dbReference type="NCBI Taxonomy" id="647381"/>
    <lineage>
        <taxon>Bacteria</taxon>
        <taxon>Bacillati</taxon>
        <taxon>Actinomycetota</taxon>
        <taxon>Actinomycetes</taxon>
        <taxon>Kitasatosporales</taxon>
        <taxon>Streptomycetaceae</taxon>
        <taxon>Streptomyces</taxon>
    </lineage>
</organism>
<protein>
    <submittedName>
        <fullName evidence="1">GatB/YqeY domain-containing protein</fullName>
    </submittedName>
</protein>
<name>A0ABP7HPC1_9ACTN</name>
<reference evidence="2" key="1">
    <citation type="journal article" date="2019" name="Int. J. Syst. Evol. Microbiol.">
        <title>The Global Catalogue of Microorganisms (GCM) 10K type strain sequencing project: providing services to taxonomists for standard genome sequencing and annotation.</title>
        <authorList>
            <consortium name="The Broad Institute Genomics Platform"/>
            <consortium name="The Broad Institute Genome Sequencing Center for Infectious Disease"/>
            <person name="Wu L."/>
            <person name="Ma J."/>
        </authorList>
    </citation>
    <scope>NUCLEOTIDE SEQUENCE [LARGE SCALE GENOMIC DNA]</scope>
    <source>
        <strain evidence="2">JCM 17138</strain>
    </source>
</reference>
<accession>A0ABP7HPC1</accession>
<dbReference type="Pfam" id="PF09424">
    <property type="entry name" value="YqeY"/>
    <property type="match status" value="1"/>
</dbReference>
<dbReference type="Gene3D" id="1.10.10.410">
    <property type="match status" value="1"/>
</dbReference>
<evidence type="ECO:0000313" key="2">
    <source>
        <dbReference type="Proteomes" id="UP001501009"/>
    </source>
</evidence>
<dbReference type="InterPro" id="IPR003789">
    <property type="entry name" value="Asn/Gln_tRNA_amidoTrase-B-like"/>
</dbReference>
<sequence>MTTTLKSKLQEDLNTAIKERNELRSSTLRLTLAAITKEEVAGKEKRELSDDEVLKVITKEAKKRREAADAFAQGGRAESAEREKAEGEVLAEYLPKQLSDEELSDIVAQAVEEAKAAGAEGPRAMGAVMKIVNPKVAGLAEGGRVAAAVKKLLAG</sequence>
<dbReference type="InterPro" id="IPR019004">
    <property type="entry name" value="YqeY/Aim41"/>
</dbReference>
<dbReference type="PANTHER" id="PTHR28055:SF1">
    <property type="entry name" value="ALTERED INHERITANCE OF MITOCHONDRIA PROTEIN 41, MITOCHONDRIAL"/>
    <property type="match status" value="1"/>
</dbReference>
<dbReference type="Proteomes" id="UP001501009">
    <property type="component" value="Unassembled WGS sequence"/>
</dbReference>
<comment type="caution">
    <text evidence="1">The sequence shown here is derived from an EMBL/GenBank/DDBJ whole genome shotgun (WGS) entry which is preliminary data.</text>
</comment>
<proteinExistence type="predicted"/>
<dbReference type="RefSeq" id="WP_275777936.1">
    <property type="nucleotide sequence ID" value="NZ_BAABDE010000017.1"/>
</dbReference>
<evidence type="ECO:0000313" key="1">
    <source>
        <dbReference type="EMBL" id="GAA3801082.1"/>
    </source>
</evidence>
<dbReference type="InterPro" id="IPR023168">
    <property type="entry name" value="GatB_Yqey_C_2"/>
</dbReference>
<dbReference type="InterPro" id="IPR042184">
    <property type="entry name" value="YqeY/Aim41_N"/>
</dbReference>
<dbReference type="PANTHER" id="PTHR28055">
    <property type="entry name" value="ALTERED INHERITANCE OF MITOCHONDRIA PROTEIN 41, MITOCHONDRIAL"/>
    <property type="match status" value="1"/>
</dbReference>
<gene>
    <name evidence="1" type="ORF">GCM10022403_039230</name>
</gene>